<evidence type="ECO:0000313" key="3">
    <source>
        <dbReference type="Proteomes" id="UP000009319"/>
    </source>
</evidence>
<protein>
    <submittedName>
        <fullName evidence="2">Uncharacterized protein</fullName>
    </submittedName>
</protein>
<gene>
    <name evidence="2" type="ORF">BN77_3596</name>
</gene>
<dbReference type="EMBL" id="CANI01000025">
    <property type="protein sequence ID" value="CCM76576.1"/>
    <property type="molecule type" value="Genomic_DNA"/>
</dbReference>
<comment type="caution">
    <text evidence="2">The sequence shown here is derived from an EMBL/GenBank/DDBJ whole genome shotgun (WGS) entry which is preliminary data.</text>
</comment>
<evidence type="ECO:0000256" key="1">
    <source>
        <dbReference type="SAM" id="MobiDB-lite"/>
    </source>
</evidence>
<organism evidence="2 3">
    <name type="scientific">Rhizobium mesoamericanum STM3625</name>
    <dbReference type="NCBI Taxonomy" id="1211777"/>
    <lineage>
        <taxon>Bacteria</taxon>
        <taxon>Pseudomonadati</taxon>
        <taxon>Pseudomonadota</taxon>
        <taxon>Alphaproteobacteria</taxon>
        <taxon>Hyphomicrobiales</taxon>
        <taxon>Rhizobiaceae</taxon>
        <taxon>Rhizobium/Agrobacterium group</taxon>
        <taxon>Rhizobium</taxon>
    </lineage>
</organism>
<feature type="region of interest" description="Disordered" evidence="1">
    <location>
        <begin position="1"/>
        <end position="63"/>
    </location>
</feature>
<accession>K0PJB2</accession>
<reference evidence="2 3" key="1">
    <citation type="journal article" date="2013" name="Genome Announc.">
        <title>Draft Genome Sequence of Rhizobium mesoamericanum STM3625, a Nitrogen-Fixing Symbiont of Mimosa pudica Isolated in French Guiana (South America).</title>
        <authorList>
            <person name="Moulin L."/>
            <person name="Mornico D."/>
            <person name="Melkonian R."/>
            <person name="Klonowska A."/>
        </authorList>
    </citation>
    <scope>NUCLEOTIDE SEQUENCE [LARGE SCALE GENOMIC DNA]</scope>
    <source>
        <strain evidence="2 3">STM3625</strain>
    </source>
</reference>
<evidence type="ECO:0000313" key="2">
    <source>
        <dbReference type="EMBL" id="CCM76576.1"/>
    </source>
</evidence>
<name>K0PJB2_9HYPH</name>
<sequence length="100" mass="11193">MAMTNPVRRHPVNQFSGLVTRSDGLGGLSAAGRSSTDPATARKAEEKKRGKGARVVTERNTPANNLRRNHDARVLHGRAYSRGTKNWQSLRLFFRRLHNT</sequence>
<proteinExistence type="predicted"/>
<dbReference type="AlphaFoldDB" id="K0PJB2"/>
<dbReference type="Proteomes" id="UP000009319">
    <property type="component" value="Unassembled WGS sequence"/>
</dbReference>
<keyword evidence="3" id="KW-1185">Reference proteome</keyword>
<dbReference type="HOGENOM" id="CLU_2303763_0_0_5"/>